<dbReference type="Gene3D" id="1.25.40.10">
    <property type="entry name" value="Tetratricopeptide repeat domain"/>
    <property type="match status" value="2"/>
</dbReference>
<dbReference type="Proteomes" id="UP000252355">
    <property type="component" value="Unassembled WGS sequence"/>
</dbReference>
<reference evidence="4 5" key="1">
    <citation type="submission" date="2018-05" db="EMBL/GenBank/DDBJ databases">
        <title>A metagenomic window into the 2 km-deep terrestrial subsurface aquifer revealed taxonomically and functionally diverse microbial community comprising novel uncultured bacterial lineages.</title>
        <authorList>
            <person name="Kadnikov V.V."/>
            <person name="Mardanov A.V."/>
            <person name="Beletsky A.V."/>
            <person name="Banks D."/>
            <person name="Pimenov N.V."/>
            <person name="Frank Y.A."/>
            <person name="Karnachuk O.V."/>
            <person name="Ravin N.V."/>
        </authorList>
    </citation>
    <scope>NUCLEOTIDE SEQUENCE [LARGE SCALE GENOMIC DNA]</scope>
    <source>
        <strain evidence="4">BY5</strain>
    </source>
</reference>
<keyword evidence="1" id="KW-0677">Repeat</keyword>
<feature type="repeat" description="TPR" evidence="3">
    <location>
        <begin position="657"/>
        <end position="690"/>
    </location>
</feature>
<dbReference type="PROSITE" id="PS50005">
    <property type="entry name" value="TPR"/>
    <property type="match status" value="1"/>
</dbReference>
<dbReference type="Pfam" id="PF14559">
    <property type="entry name" value="TPR_19"/>
    <property type="match status" value="1"/>
</dbReference>
<dbReference type="InterPro" id="IPR051012">
    <property type="entry name" value="CellSynth/LPSAsmb/PSIAsmb"/>
</dbReference>
<dbReference type="PANTHER" id="PTHR45586">
    <property type="entry name" value="TPR REPEAT-CONTAINING PROTEIN PA4667"/>
    <property type="match status" value="1"/>
</dbReference>
<organism evidence="4 5">
    <name type="scientific">Candidatus Ozemobacter sibiricus</name>
    <dbReference type="NCBI Taxonomy" id="2268124"/>
    <lineage>
        <taxon>Bacteria</taxon>
        <taxon>Candidatus Ozemobacteria</taxon>
        <taxon>Candidatus Ozemobacterales</taxon>
        <taxon>Candidatus Ozemobacteraceae</taxon>
        <taxon>Candidatus Ozemobacter</taxon>
    </lineage>
</organism>
<dbReference type="InterPro" id="IPR019734">
    <property type="entry name" value="TPR_rpt"/>
</dbReference>
<proteinExistence type="predicted"/>
<dbReference type="EMBL" id="QOQW01000018">
    <property type="protein sequence ID" value="RCK78890.1"/>
    <property type="molecule type" value="Genomic_DNA"/>
</dbReference>
<protein>
    <recommendedName>
        <fullName evidence="6">Tetratricopeptide repeat protein</fullName>
    </recommendedName>
</protein>
<evidence type="ECO:0000256" key="1">
    <source>
        <dbReference type="ARBA" id="ARBA00022737"/>
    </source>
</evidence>
<evidence type="ECO:0000256" key="3">
    <source>
        <dbReference type="PROSITE-ProRule" id="PRU00339"/>
    </source>
</evidence>
<gene>
    <name evidence="4" type="ORF">OZSIB_1040</name>
</gene>
<keyword evidence="2 3" id="KW-0802">TPR repeat</keyword>
<evidence type="ECO:0000313" key="4">
    <source>
        <dbReference type="EMBL" id="RCK78890.1"/>
    </source>
</evidence>
<evidence type="ECO:0000313" key="5">
    <source>
        <dbReference type="Proteomes" id="UP000252355"/>
    </source>
</evidence>
<dbReference type="SMART" id="SM00028">
    <property type="entry name" value="TPR"/>
    <property type="match status" value="5"/>
</dbReference>
<dbReference type="AlphaFoldDB" id="A0A367ZLH8"/>
<accession>A0A367ZLH8</accession>
<comment type="caution">
    <text evidence="4">The sequence shown here is derived from an EMBL/GenBank/DDBJ whole genome shotgun (WGS) entry which is preliminary data.</text>
</comment>
<dbReference type="InterPro" id="IPR011990">
    <property type="entry name" value="TPR-like_helical_dom_sf"/>
</dbReference>
<sequence>MNRAARQWVAGLGLAVGVAVGVVGLGGGGLDRLAGGRAGWAQEVAGDPNEAVLLFNDAMGEYAQRRLQPARTRLEEIIRRFPKHPLAARARLELARVCKDQREFDRAIEVLTGLVTDETARSEFQAAREMLLDLLFDLHRYKAGLDLLEKWWQENPGDVEIGRRLARFYLSAGKPDEARLLLEGLLERTARPDVFNDLLQMAIRQGRVEGLRTLIEQRRARYRTVDYLDFVSDCHLALKETEKAATLLREAKETAGELRLLRKLAQIDLSRNDPARALESLRLLQKMFPDQWEYAKAAGRCLFLLGRKDEAVREWREHFQKRGALGTEGFQLLIEVFIEHRLYEEALAVFAEARQLFGNPTMFAEEKAGVLEALGRRYEALAEYFLTLVNGVYKSEIFDKLYENRSPEFDLAALLKGALRATPTLAVRRALIEMWFRDGEAACLPDLLQLTAGDGNVQELVYERIRQESFTHPTPFLRAVILGLIKQERAGSLGLRLQLILLTLPDQTDAQAEEALAEASATAALPAVADVGLLNRLLVEMARLAWERFARVGPALAWLGRVTGSPTAAATPGAAFEAWLMTMRLQASLGNLPAADEALSRARQMAAGLGGAPRPGVVQPRLPGGGPSGSPVFDGYNPEDEFDALFDLTELGPEAAARLLYEEGWLLAQKGRFQEALDKLRELTTQQPESMWMNDGLHLALTLTMGSVGDLEPLKKYLAAERAASVGSTSTALALWNEVASVASETAFGRDARARALLVEAEFSPDPSAVLKEVEGFVRLNPTHWLAPDLWIARGRLLRETGAAPEALADHYKEFLDRYPGDLRARRAKLALADLMRAKAAQGKQ</sequence>
<dbReference type="Pfam" id="PF13432">
    <property type="entry name" value="TPR_16"/>
    <property type="match status" value="2"/>
</dbReference>
<evidence type="ECO:0000256" key="2">
    <source>
        <dbReference type="ARBA" id="ARBA00022803"/>
    </source>
</evidence>
<dbReference type="PANTHER" id="PTHR45586:SF1">
    <property type="entry name" value="LIPOPOLYSACCHARIDE ASSEMBLY PROTEIN B"/>
    <property type="match status" value="1"/>
</dbReference>
<evidence type="ECO:0008006" key="6">
    <source>
        <dbReference type="Google" id="ProtNLM"/>
    </source>
</evidence>
<dbReference type="SUPFAM" id="SSF48452">
    <property type="entry name" value="TPR-like"/>
    <property type="match status" value="3"/>
</dbReference>
<name>A0A367ZLH8_9BACT</name>